<proteinExistence type="predicted"/>
<organism evidence="1">
    <name type="scientific">Prymnesium polylepis</name>
    <dbReference type="NCBI Taxonomy" id="72548"/>
    <lineage>
        <taxon>Eukaryota</taxon>
        <taxon>Haptista</taxon>
        <taxon>Haptophyta</taxon>
        <taxon>Prymnesiophyceae</taxon>
        <taxon>Prymnesiales</taxon>
        <taxon>Prymnesiaceae</taxon>
        <taxon>Prymnesium</taxon>
    </lineage>
</organism>
<name>A0A7S4JJH6_9EUKA</name>
<sequence>MSTPARSGLLDAGFPLRTGWVLCESRHAKCRGLGSVANLRTCKRVCTVVLACPSAQRQSQHTSPTHAWPEQTTALVAKDRFVVVRARPPHVVSCIATHDDFA</sequence>
<gene>
    <name evidence="1" type="ORF">CPOL0286_LOCUS17416</name>
</gene>
<dbReference type="AlphaFoldDB" id="A0A7S4JJH6"/>
<protein>
    <submittedName>
        <fullName evidence="1">Uncharacterized protein</fullName>
    </submittedName>
</protein>
<reference evidence="1" key="1">
    <citation type="submission" date="2021-01" db="EMBL/GenBank/DDBJ databases">
        <authorList>
            <person name="Corre E."/>
            <person name="Pelletier E."/>
            <person name="Niang G."/>
            <person name="Scheremetjew M."/>
            <person name="Finn R."/>
            <person name="Kale V."/>
            <person name="Holt S."/>
            <person name="Cochrane G."/>
            <person name="Meng A."/>
            <person name="Brown T."/>
            <person name="Cohen L."/>
        </authorList>
    </citation>
    <scope>NUCLEOTIDE SEQUENCE</scope>
    <source>
        <strain evidence="1">UIO037</strain>
    </source>
</reference>
<dbReference type="EMBL" id="HBKO01038079">
    <property type="protein sequence ID" value="CAE2265413.1"/>
    <property type="molecule type" value="Transcribed_RNA"/>
</dbReference>
<accession>A0A7S4JJH6</accession>
<evidence type="ECO:0000313" key="1">
    <source>
        <dbReference type="EMBL" id="CAE2265413.1"/>
    </source>
</evidence>